<dbReference type="InterPro" id="IPR012902">
    <property type="entry name" value="N_methyl_site"/>
</dbReference>
<organism evidence="13 15">
    <name type="scientific">Pseudomonas songnenensis</name>
    <dbReference type="NCBI Taxonomy" id="1176259"/>
    <lineage>
        <taxon>Bacteria</taxon>
        <taxon>Pseudomonadati</taxon>
        <taxon>Pseudomonadota</taxon>
        <taxon>Gammaproteobacteria</taxon>
        <taxon>Pseudomonadales</taxon>
        <taxon>Pseudomonadaceae</taxon>
        <taxon>Pseudomonas</taxon>
    </lineage>
</organism>
<evidence type="ECO:0000256" key="9">
    <source>
        <dbReference type="ARBA" id="ARBA00025772"/>
    </source>
</evidence>
<accession>A0A482UGP2</accession>
<evidence type="ECO:0000256" key="7">
    <source>
        <dbReference type="ARBA" id="ARBA00022989"/>
    </source>
</evidence>
<evidence type="ECO:0000313" key="14">
    <source>
        <dbReference type="Proteomes" id="UP000279228"/>
    </source>
</evidence>
<keyword evidence="14" id="KW-1185">Reference proteome</keyword>
<evidence type="ECO:0000256" key="1">
    <source>
        <dbReference type="ARBA" id="ARBA00004377"/>
    </source>
</evidence>
<reference evidence="13 15" key="2">
    <citation type="submission" date="2019-01" db="EMBL/GenBank/DDBJ databases">
        <title>High-quality draft genome of. Pseudomonas songnenensis str. L103, a full-fledged denitrifier isolated from 100 meters deep aquifer in a heavily nitrogen fertilized agricultural area.</title>
        <authorList>
            <person name="Liu M."/>
            <person name="Liu B."/>
        </authorList>
    </citation>
    <scope>NUCLEOTIDE SEQUENCE [LARGE SCALE GENOMIC DNA]</scope>
    <source>
        <strain evidence="13 15">L103</strain>
    </source>
</reference>
<dbReference type="InterPro" id="IPR022346">
    <property type="entry name" value="T2SS_GspH"/>
</dbReference>
<dbReference type="OrthoDB" id="7029581at2"/>
<comment type="caution">
    <text evidence="13">The sequence shown here is derived from an EMBL/GenBank/DDBJ whole genome shotgun (WGS) entry which is preliminary data.</text>
</comment>
<evidence type="ECO:0000313" key="12">
    <source>
        <dbReference type="EMBL" id="RMH95843.1"/>
    </source>
</evidence>
<evidence type="ECO:0000256" key="4">
    <source>
        <dbReference type="ARBA" id="ARBA00022481"/>
    </source>
</evidence>
<gene>
    <name evidence="12" type="ORF">EA798_14195</name>
    <name evidence="13" type="ORF">EJA06_011255</name>
</gene>
<evidence type="ECO:0000259" key="11">
    <source>
        <dbReference type="Pfam" id="PF12019"/>
    </source>
</evidence>
<dbReference type="EMBL" id="RWYU02000004">
    <property type="protein sequence ID" value="RYJ62320.1"/>
    <property type="molecule type" value="Genomic_DNA"/>
</dbReference>
<dbReference type="SUPFAM" id="SSF54523">
    <property type="entry name" value="Pili subunits"/>
    <property type="match status" value="1"/>
</dbReference>
<dbReference type="PROSITE" id="PS00409">
    <property type="entry name" value="PROKAR_NTER_METHYL"/>
    <property type="match status" value="1"/>
</dbReference>
<dbReference type="NCBIfam" id="TIGR02532">
    <property type="entry name" value="IV_pilin_GFxxxE"/>
    <property type="match status" value="1"/>
</dbReference>
<evidence type="ECO:0000256" key="3">
    <source>
        <dbReference type="ARBA" id="ARBA00022475"/>
    </source>
</evidence>
<evidence type="ECO:0000313" key="13">
    <source>
        <dbReference type="EMBL" id="RYJ62320.1"/>
    </source>
</evidence>
<name>A0A482UGP2_9PSED</name>
<keyword evidence="7" id="KW-1133">Transmembrane helix</keyword>
<proteinExistence type="inferred from homology"/>
<comment type="subcellular location">
    <subcellularLocation>
        <location evidence="1">Cell inner membrane</location>
        <topology evidence="1">Single-pass membrane protein</topology>
    </subcellularLocation>
</comment>
<dbReference type="Pfam" id="PF12019">
    <property type="entry name" value="GspH"/>
    <property type="match status" value="1"/>
</dbReference>
<dbReference type="GO" id="GO:0015628">
    <property type="term" value="P:protein secretion by the type II secretion system"/>
    <property type="evidence" value="ECO:0007669"/>
    <property type="project" value="InterPro"/>
</dbReference>
<protein>
    <recommendedName>
        <fullName evidence="2">Type II secretion system protein H</fullName>
    </recommendedName>
    <alternativeName>
        <fullName evidence="10">General secretion pathway protein H</fullName>
    </alternativeName>
</protein>
<dbReference type="EMBL" id="RFFN01000005">
    <property type="protein sequence ID" value="RMH95843.1"/>
    <property type="molecule type" value="Genomic_DNA"/>
</dbReference>
<dbReference type="Gene3D" id="3.55.40.10">
    <property type="entry name" value="minor pseudopilin epsh domain"/>
    <property type="match status" value="1"/>
</dbReference>
<evidence type="ECO:0000313" key="15">
    <source>
        <dbReference type="Proteomes" id="UP000282800"/>
    </source>
</evidence>
<keyword evidence="3" id="KW-1003">Cell membrane</keyword>
<evidence type="ECO:0000256" key="6">
    <source>
        <dbReference type="ARBA" id="ARBA00022692"/>
    </source>
</evidence>
<dbReference type="Pfam" id="PF07963">
    <property type="entry name" value="N_methyl"/>
    <property type="match status" value="1"/>
</dbReference>
<keyword evidence="5" id="KW-0997">Cell inner membrane</keyword>
<evidence type="ECO:0000256" key="10">
    <source>
        <dbReference type="ARBA" id="ARBA00030775"/>
    </source>
</evidence>
<evidence type="ECO:0000256" key="8">
    <source>
        <dbReference type="ARBA" id="ARBA00023136"/>
    </source>
</evidence>
<comment type="similarity">
    <text evidence="9">Belongs to the GSP H family.</text>
</comment>
<dbReference type="GO" id="GO:0005886">
    <property type="term" value="C:plasma membrane"/>
    <property type="evidence" value="ECO:0007669"/>
    <property type="project" value="UniProtKB-SubCell"/>
</dbReference>
<reference evidence="12 14" key="1">
    <citation type="submission" date="2018-10" db="EMBL/GenBank/DDBJ databases">
        <title>Pseudomonas songnenensis NEAU-ST5-5(T) genome.</title>
        <authorList>
            <person name="Pengp J."/>
            <person name="Liu Z.-P."/>
        </authorList>
    </citation>
    <scope>NUCLEOTIDE SEQUENCE [LARGE SCALE GENOMIC DNA]</scope>
    <source>
        <strain evidence="12 14">NEAU-ST5-5</strain>
    </source>
</reference>
<feature type="domain" description="General secretion pathway GspH" evidence="11">
    <location>
        <begin position="51"/>
        <end position="164"/>
    </location>
</feature>
<dbReference type="Proteomes" id="UP000282800">
    <property type="component" value="Unassembled WGS sequence"/>
</dbReference>
<dbReference type="GO" id="GO:0015627">
    <property type="term" value="C:type II protein secretion system complex"/>
    <property type="evidence" value="ECO:0007669"/>
    <property type="project" value="InterPro"/>
</dbReference>
<evidence type="ECO:0000256" key="5">
    <source>
        <dbReference type="ARBA" id="ARBA00022519"/>
    </source>
</evidence>
<dbReference type="InterPro" id="IPR045584">
    <property type="entry name" value="Pilin-like"/>
</dbReference>
<keyword evidence="8" id="KW-0472">Membrane</keyword>
<evidence type="ECO:0000256" key="2">
    <source>
        <dbReference type="ARBA" id="ARBA00021549"/>
    </source>
</evidence>
<dbReference type="Proteomes" id="UP000279228">
    <property type="component" value="Unassembled WGS sequence"/>
</dbReference>
<keyword evidence="6" id="KW-0812">Transmembrane</keyword>
<dbReference type="AlphaFoldDB" id="A0A482UGP2"/>
<sequence length="178" mass="19536">MQRNRTMSNRNQGFTLIELIVTLAVLAISIAVAAPVFTATLDSVRERTLLDQLLADIHFARSAAIARRRPVSICTGDEACSGEANWSGPVFIFDDLNGNGALDDGDSPLRGSMIGNNYQWSWSNFRKQPHLTFKPDGTTHSLNGSFVLCRRGMALKKIVINITGRVKLESPNATDRCT</sequence>
<keyword evidence="4" id="KW-0488">Methylation</keyword>